<dbReference type="AlphaFoldDB" id="A0A9N9WNT5"/>
<keyword evidence="1" id="KW-0472">Membrane</keyword>
<dbReference type="Proteomes" id="UP001153620">
    <property type="component" value="Chromosome 1"/>
</dbReference>
<keyword evidence="1" id="KW-0812">Transmembrane</keyword>
<keyword evidence="3" id="KW-1185">Reference proteome</keyword>
<accession>A0A9N9WNT5</accession>
<evidence type="ECO:0000313" key="2">
    <source>
        <dbReference type="EMBL" id="CAG9800497.1"/>
    </source>
</evidence>
<dbReference type="EMBL" id="OU895877">
    <property type="protein sequence ID" value="CAG9800497.1"/>
    <property type="molecule type" value="Genomic_DNA"/>
</dbReference>
<protein>
    <submittedName>
        <fullName evidence="2">Uncharacterized protein</fullName>
    </submittedName>
</protein>
<reference evidence="2" key="1">
    <citation type="submission" date="2022-01" db="EMBL/GenBank/DDBJ databases">
        <authorList>
            <person name="King R."/>
        </authorList>
    </citation>
    <scope>NUCLEOTIDE SEQUENCE</scope>
</reference>
<reference evidence="2" key="2">
    <citation type="submission" date="2022-10" db="EMBL/GenBank/DDBJ databases">
        <authorList>
            <consortium name="ENA_rothamsted_submissions"/>
            <consortium name="culmorum"/>
            <person name="King R."/>
        </authorList>
    </citation>
    <scope>NUCLEOTIDE SEQUENCE</scope>
</reference>
<keyword evidence="1" id="KW-1133">Transmembrane helix</keyword>
<evidence type="ECO:0000256" key="1">
    <source>
        <dbReference type="SAM" id="Phobius"/>
    </source>
</evidence>
<feature type="transmembrane region" description="Helical" evidence="1">
    <location>
        <begin position="42"/>
        <end position="62"/>
    </location>
</feature>
<feature type="transmembrane region" description="Helical" evidence="1">
    <location>
        <begin position="12"/>
        <end position="36"/>
    </location>
</feature>
<organism evidence="2 3">
    <name type="scientific">Chironomus riparius</name>
    <dbReference type="NCBI Taxonomy" id="315576"/>
    <lineage>
        <taxon>Eukaryota</taxon>
        <taxon>Metazoa</taxon>
        <taxon>Ecdysozoa</taxon>
        <taxon>Arthropoda</taxon>
        <taxon>Hexapoda</taxon>
        <taxon>Insecta</taxon>
        <taxon>Pterygota</taxon>
        <taxon>Neoptera</taxon>
        <taxon>Endopterygota</taxon>
        <taxon>Diptera</taxon>
        <taxon>Nematocera</taxon>
        <taxon>Chironomoidea</taxon>
        <taxon>Chironomidae</taxon>
        <taxon>Chironominae</taxon>
        <taxon>Chironomus</taxon>
    </lineage>
</organism>
<proteinExistence type="predicted"/>
<name>A0A9N9WNT5_9DIPT</name>
<gene>
    <name evidence="2" type="ORF">CHIRRI_LOCUS3439</name>
</gene>
<sequence length="73" mass="8172">MKDCWLDCKDCFCDILLYMITFAGTIVLLITSYILLEGFHPLIIAGIFIIIIIVASSIVLFISNCRESPDNNA</sequence>
<evidence type="ECO:0000313" key="3">
    <source>
        <dbReference type="Proteomes" id="UP001153620"/>
    </source>
</evidence>